<name>A0A2A8LW37_BACCE</name>
<accession>A0A2A8LW37</accession>
<dbReference type="Proteomes" id="UP000220900">
    <property type="component" value="Unassembled WGS sequence"/>
</dbReference>
<evidence type="ECO:0000313" key="1">
    <source>
        <dbReference type="EMBL" id="PES98113.1"/>
    </source>
</evidence>
<protein>
    <submittedName>
        <fullName evidence="1">ABC transporter permease</fullName>
    </submittedName>
</protein>
<dbReference type="Gene3D" id="2.60.120.40">
    <property type="match status" value="1"/>
</dbReference>
<organism evidence="1 2">
    <name type="scientific">Bacillus cereus</name>
    <dbReference type="NCBI Taxonomy" id="1396"/>
    <lineage>
        <taxon>Bacteria</taxon>
        <taxon>Bacillati</taxon>
        <taxon>Bacillota</taxon>
        <taxon>Bacilli</taxon>
        <taxon>Bacillales</taxon>
        <taxon>Bacillaceae</taxon>
        <taxon>Bacillus</taxon>
        <taxon>Bacillus cereus group</taxon>
    </lineage>
</organism>
<dbReference type="AlphaFoldDB" id="A0A2A8LW37"/>
<gene>
    <name evidence="1" type="ORF">CN491_04705</name>
</gene>
<evidence type="ECO:0000313" key="2">
    <source>
        <dbReference type="Proteomes" id="UP000220900"/>
    </source>
</evidence>
<dbReference type="EMBL" id="NTZF01000004">
    <property type="protein sequence ID" value="PES98113.1"/>
    <property type="molecule type" value="Genomic_DNA"/>
</dbReference>
<dbReference type="InterPro" id="IPR008983">
    <property type="entry name" value="Tumour_necrosis_fac-like_dom"/>
</dbReference>
<dbReference type="SUPFAM" id="SSF49842">
    <property type="entry name" value="TNF-like"/>
    <property type="match status" value="1"/>
</dbReference>
<sequence>MSYYYCEHCKDYKKKYHDCCKSSKCYNEYDGYYKKCDKKHEEKPWIHVKVDCCDDKGDKLVRASAFRAIKAGNQNVPADTFVKVLFQNEQFDLANEYNPATSIFIPKTRGVYSVIGTIAFIPNNINVNYRARVEIRVNGNPAIAIDNDFFGPINFANVVAVSSIIQLNAGDLVEVFAQSSVAGVISNVENSTHFEAARFPSPKA</sequence>
<proteinExistence type="predicted"/>
<reference evidence="1 2" key="1">
    <citation type="submission" date="2017-09" db="EMBL/GenBank/DDBJ databases">
        <title>Large-scale bioinformatics analysis of Bacillus genomes uncovers conserved roles of natural products in bacterial physiology.</title>
        <authorList>
            <consortium name="Agbiome Team Llc"/>
            <person name="Bleich R.M."/>
            <person name="Grubbs K.J."/>
            <person name="Santa Maria K.C."/>
            <person name="Allen S.E."/>
            <person name="Farag S."/>
            <person name="Shank E.A."/>
            <person name="Bowers A."/>
        </authorList>
    </citation>
    <scope>NUCLEOTIDE SEQUENCE [LARGE SCALE GENOMIC DNA]</scope>
    <source>
        <strain evidence="1 2">AFS002368</strain>
    </source>
</reference>
<dbReference type="RefSeq" id="WP_098266896.1">
    <property type="nucleotide sequence ID" value="NZ_JAVIVZ010000001.1"/>
</dbReference>
<comment type="caution">
    <text evidence="1">The sequence shown here is derived from an EMBL/GenBank/DDBJ whole genome shotgun (WGS) entry which is preliminary data.</text>
</comment>